<dbReference type="KEGG" id="nhu:H0264_11150"/>
<dbReference type="InterPro" id="IPR025339">
    <property type="entry name" value="DUF4245"/>
</dbReference>
<reference evidence="1 2" key="1">
    <citation type="submission" date="2020-07" db="EMBL/GenBank/DDBJ databases">
        <authorList>
            <person name="Zhuang K."/>
            <person name="Ran Y."/>
        </authorList>
    </citation>
    <scope>NUCLEOTIDE SEQUENCE [LARGE SCALE GENOMIC DNA]</scope>
    <source>
        <strain evidence="1 2">WCH-YHL-001</strain>
    </source>
</reference>
<dbReference type="RefSeq" id="WP_181583893.1">
    <property type="nucleotide sequence ID" value="NZ_CP059399.1"/>
</dbReference>
<sequence length="190" mass="20246">MSYQKPRNQHDYKDLIWSLVPLVLGALLIAGVARACTFTADGPTPGQIPSIDAKATLEGDARTMGFPIRMPALPEQWRPNSANKKKTIDGAGGGNISTIGYISPEGTYMQLTQTNATEDALAREIIGSRIATGTEQIGDRKWVVYAEPGTEPSWITDYGTVRVLIKGAGNAATFNTLATAVGQAQPLPTT</sequence>
<accession>A0A7D6ZDA0</accession>
<organism evidence="1 2">
    <name type="scientific">Nocardia huaxiensis</name>
    <dbReference type="NCBI Taxonomy" id="2755382"/>
    <lineage>
        <taxon>Bacteria</taxon>
        <taxon>Bacillati</taxon>
        <taxon>Actinomycetota</taxon>
        <taxon>Actinomycetes</taxon>
        <taxon>Mycobacteriales</taxon>
        <taxon>Nocardiaceae</taxon>
        <taxon>Nocardia</taxon>
    </lineage>
</organism>
<name>A0A7D6ZDA0_9NOCA</name>
<dbReference type="Proteomes" id="UP000515512">
    <property type="component" value="Chromosome"/>
</dbReference>
<dbReference type="Pfam" id="PF14030">
    <property type="entry name" value="DUF4245"/>
    <property type="match status" value="1"/>
</dbReference>
<dbReference type="AlphaFoldDB" id="A0A7D6ZDA0"/>
<gene>
    <name evidence="1" type="ORF">H0264_11150</name>
</gene>
<proteinExistence type="predicted"/>
<protein>
    <submittedName>
        <fullName evidence="1">DUF4245 domain-containing protein</fullName>
    </submittedName>
</protein>
<evidence type="ECO:0000313" key="1">
    <source>
        <dbReference type="EMBL" id="QLY32728.1"/>
    </source>
</evidence>
<evidence type="ECO:0000313" key="2">
    <source>
        <dbReference type="Proteomes" id="UP000515512"/>
    </source>
</evidence>
<keyword evidence="2" id="KW-1185">Reference proteome</keyword>
<dbReference type="EMBL" id="CP059399">
    <property type="protein sequence ID" value="QLY32728.1"/>
    <property type="molecule type" value="Genomic_DNA"/>
</dbReference>